<feature type="compositionally biased region" description="Polar residues" evidence="1">
    <location>
        <begin position="96"/>
        <end position="105"/>
    </location>
</feature>
<dbReference type="EMBL" id="KN847524">
    <property type="protein sequence ID" value="KIV89525.1"/>
    <property type="molecule type" value="Genomic_DNA"/>
</dbReference>
<feature type="region of interest" description="Disordered" evidence="1">
    <location>
        <begin position="280"/>
        <end position="383"/>
    </location>
</feature>
<evidence type="ECO:0000256" key="1">
    <source>
        <dbReference type="SAM" id="MobiDB-lite"/>
    </source>
</evidence>
<feature type="compositionally biased region" description="Polar residues" evidence="1">
    <location>
        <begin position="468"/>
        <end position="477"/>
    </location>
</feature>
<evidence type="ECO:0000313" key="2">
    <source>
        <dbReference type="EMBL" id="KIV89525.1"/>
    </source>
</evidence>
<evidence type="ECO:0000313" key="3">
    <source>
        <dbReference type="Proteomes" id="UP000054302"/>
    </source>
</evidence>
<dbReference type="InterPro" id="IPR028211">
    <property type="entry name" value="Ntr2"/>
</dbReference>
<gene>
    <name evidence="2" type="ORF">PV10_06918</name>
</gene>
<dbReference type="GO" id="GO:0000390">
    <property type="term" value="P:spliceosomal complex disassembly"/>
    <property type="evidence" value="ECO:0007669"/>
    <property type="project" value="InterPro"/>
</dbReference>
<dbReference type="OMA" id="PTEYSKD"/>
<dbReference type="RefSeq" id="XP_016221099.1">
    <property type="nucleotide sequence ID" value="XM_016371767.1"/>
</dbReference>
<reference evidence="2 3" key="1">
    <citation type="submission" date="2015-01" db="EMBL/GenBank/DDBJ databases">
        <title>The Genome Sequence of Exophiala mesophila CBS40295.</title>
        <authorList>
            <consortium name="The Broad Institute Genomics Platform"/>
            <person name="Cuomo C."/>
            <person name="de Hoog S."/>
            <person name="Gorbushina A."/>
            <person name="Stielow B."/>
            <person name="Teixiera M."/>
            <person name="Abouelleil A."/>
            <person name="Chapman S.B."/>
            <person name="Priest M."/>
            <person name="Young S.K."/>
            <person name="Wortman J."/>
            <person name="Nusbaum C."/>
            <person name="Birren B."/>
        </authorList>
    </citation>
    <scope>NUCLEOTIDE SEQUENCE [LARGE SCALE GENOMIC DNA]</scope>
    <source>
        <strain evidence="2 3">CBS 40295</strain>
    </source>
</reference>
<name>A0A0D1WKR1_EXOME</name>
<dbReference type="AlphaFoldDB" id="A0A0D1WKR1"/>
<feature type="compositionally biased region" description="Basic and acidic residues" evidence="1">
    <location>
        <begin position="194"/>
        <end position="210"/>
    </location>
</feature>
<dbReference type="Pfam" id="PF15458">
    <property type="entry name" value="NTR2"/>
    <property type="match status" value="1"/>
</dbReference>
<dbReference type="OrthoDB" id="429427at2759"/>
<protein>
    <submittedName>
        <fullName evidence="2">Uncharacterized protein</fullName>
    </submittedName>
</protein>
<sequence>MATLFGGRRKPKVISRREREDDGDEDGDQDTGPVVRRPASNLPKNKSKLRVSFNPGGDGDDQESNRDTGRSTVQQSGSTPSSTTTPHKPPRLGLSNAATQALQNRSIDRDLEDDGNEGGRSSSIGRPTYNKAYLDELRNSTPSTPRDLSLSRDDSPSLDLVDPARETSSTALSLDLESKFGKSASSSRIPSLAEIREKKERRARLAKEHAALASTGGGQSSTDFVSLEDYDSDGEFKPRRMQVGSYHPASDNIYREKNTRLVHEDEDIAEGFDSFVEDAGRVTLSRKGLKEQSRRDRDAIRTMIEEAEGSGGRQHKHDDGNYEMDSNNSNSDDAGSDSDYELHQAYELSQTHHGMDGLKSHRSHTRQANRPRQPRETVTIPKLSVGLSRLREMVSSLEMERARILKRRADIRAEQVDVVASQKHIQSSLEEAGQELEAVTAKARGVEQTGTGDPRTTVVGDGVPTAVPNANGTSRYQNPLPERGLESFGSTPEHVS</sequence>
<organism evidence="2 3">
    <name type="scientific">Exophiala mesophila</name>
    <name type="common">Black yeast-like fungus</name>
    <dbReference type="NCBI Taxonomy" id="212818"/>
    <lineage>
        <taxon>Eukaryota</taxon>
        <taxon>Fungi</taxon>
        <taxon>Dikarya</taxon>
        <taxon>Ascomycota</taxon>
        <taxon>Pezizomycotina</taxon>
        <taxon>Eurotiomycetes</taxon>
        <taxon>Chaetothyriomycetidae</taxon>
        <taxon>Chaetothyriales</taxon>
        <taxon>Herpotrichiellaceae</taxon>
        <taxon>Exophiala</taxon>
    </lineage>
</organism>
<accession>A0A0D1WKR1</accession>
<dbReference type="VEuPathDB" id="FungiDB:PV10_06918"/>
<feature type="compositionally biased region" description="Low complexity" evidence="1">
    <location>
        <begin position="71"/>
        <end position="86"/>
    </location>
</feature>
<dbReference type="GO" id="GO:0071008">
    <property type="term" value="C:U2-type post-mRNA release spliceosomal complex"/>
    <property type="evidence" value="ECO:0007669"/>
    <property type="project" value="InterPro"/>
</dbReference>
<feature type="region of interest" description="Disordered" evidence="1">
    <location>
        <begin position="1"/>
        <end position="226"/>
    </location>
</feature>
<proteinExistence type="predicted"/>
<feature type="compositionally biased region" description="Basic residues" evidence="1">
    <location>
        <begin position="360"/>
        <end position="369"/>
    </location>
</feature>
<keyword evidence="3" id="KW-1185">Reference proteome</keyword>
<dbReference type="Proteomes" id="UP000054302">
    <property type="component" value="Unassembled WGS sequence"/>
</dbReference>
<feature type="compositionally biased region" description="Basic and acidic residues" evidence="1">
    <location>
        <begin position="288"/>
        <end position="304"/>
    </location>
</feature>
<dbReference type="STRING" id="212818.A0A0D1WKR1"/>
<dbReference type="HOGENOM" id="CLU_031138_1_0_1"/>
<dbReference type="GeneID" id="27324763"/>
<feature type="region of interest" description="Disordered" evidence="1">
    <location>
        <begin position="441"/>
        <end position="496"/>
    </location>
</feature>